<comment type="caution">
    <text evidence="5">The sequence shown here is derived from an EMBL/GenBank/DDBJ whole genome shotgun (WGS) entry which is preliminary data.</text>
</comment>
<dbReference type="RefSeq" id="WP_183395904.1">
    <property type="nucleotide sequence ID" value="NZ_JACIDR010000004.1"/>
</dbReference>
<accession>A0A7W6D3S3</accession>
<dbReference type="Gene3D" id="1.10.490.10">
    <property type="entry name" value="Globins"/>
    <property type="match status" value="1"/>
</dbReference>
<evidence type="ECO:0000313" key="6">
    <source>
        <dbReference type="Proteomes" id="UP000528964"/>
    </source>
</evidence>
<dbReference type="CDD" id="cd08916">
    <property type="entry name" value="TrHb3_P"/>
    <property type="match status" value="1"/>
</dbReference>
<dbReference type="EMBL" id="JACIDR010000004">
    <property type="protein sequence ID" value="MBB3974051.1"/>
    <property type="molecule type" value="Genomic_DNA"/>
</dbReference>
<dbReference type="Proteomes" id="UP000528964">
    <property type="component" value="Unassembled WGS sequence"/>
</dbReference>
<evidence type="ECO:0000256" key="2">
    <source>
        <dbReference type="ARBA" id="ARBA00022617"/>
    </source>
</evidence>
<proteinExistence type="predicted"/>
<gene>
    <name evidence="5" type="ORF">GGR24_002728</name>
</gene>
<dbReference type="InterPro" id="IPR012292">
    <property type="entry name" value="Globin/Proto"/>
</dbReference>
<dbReference type="AlphaFoldDB" id="A0A7W6D3S3"/>
<dbReference type="SUPFAM" id="SSF46458">
    <property type="entry name" value="Globin-like"/>
    <property type="match status" value="1"/>
</dbReference>
<evidence type="ECO:0000256" key="4">
    <source>
        <dbReference type="ARBA" id="ARBA00023004"/>
    </source>
</evidence>
<keyword evidence="1" id="KW-0813">Transport</keyword>
<keyword evidence="3" id="KW-0479">Metal-binding</keyword>
<evidence type="ECO:0000313" key="5">
    <source>
        <dbReference type="EMBL" id="MBB3974051.1"/>
    </source>
</evidence>
<keyword evidence="6" id="KW-1185">Reference proteome</keyword>
<dbReference type="InterPro" id="IPR001486">
    <property type="entry name" value="Hemoglobin_trunc"/>
</dbReference>
<dbReference type="InterPro" id="IPR009050">
    <property type="entry name" value="Globin-like_sf"/>
</dbReference>
<reference evidence="5 6" key="1">
    <citation type="submission" date="2020-08" db="EMBL/GenBank/DDBJ databases">
        <title>Genomic Encyclopedia of Type Strains, Phase IV (KMG-IV): sequencing the most valuable type-strain genomes for metagenomic binning, comparative biology and taxonomic classification.</title>
        <authorList>
            <person name="Goeker M."/>
        </authorList>
    </citation>
    <scope>NUCLEOTIDE SEQUENCE [LARGE SCALE GENOMIC DNA]</scope>
    <source>
        <strain evidence="5 6">DSM 25481</strain>
    </source>
</reference>
<dbReference type="GO" id="GO:0046872">
    <property type="term" value="F:metal ion binding"/>
    <property type="evidence" value="ECO:0007669"/>
    <property type="project" value="UniProtKB-KW"/>
</dbReference>
<dbReference type="GO" id="GO:0019825">
    <property type="term" value="F:oxygen binding"/>
    <property type="evidence" value="ECO:0007669"/>
    <property type="project" value="InterPro"/>
</dbReference>
<keyword evidence="2" id="KW-0349">Heme</keyword>
<dbReference type="GO" id="GO:0020037">
    <property type="term" value="F:heme binding"/>
    <property type="evidence" value="ECO:0007669"/>
    <property type="project" value="InterPro"/>
</dbReference>
<protein>
    <submittedName>
        <fullName evidence="5">Hemoglobin</fullName>
    </submittedName>
</protein>
<evidence type="ECO:0000256" key="3">
    <source>
        <dbReference type="ARBA" id="ARBA00022723"/>
    </source>
</evidence>
<dbReference type="Pfam" id="PF01152">
    <property type="entry name" value="Bac_globin"/>
    <property type="match status" value="1"/>
</dbReference>
<name>A0A7W6D3S3_9HYPH</name>
<sequence length="130" mass="15255">MIRGVVDRFYAAAREDPVIGPVFKAAVPDERWRAHIETIIDFWTSMLLGSRRYEGRPLRKHLMLPNLEDAHFQRWLALFRRTVEELCPPAVAAFWADRAERIGNSFRISVRMHRGEEVTQLAPLERETLR</sequence>
<keyword evidence="4" id="KW-0408">Iron</keyword>
<organism evidence="5 6">
    <name type="scientific">Hansschlegelia beijingensis</name>
    <dbReference type="NCBI Taxonomy" id="1133344"/>
    <lineage>
        <taxon>Bacteria</taxon>
        <taxon>Pseudomonadati</taxon>
        <taxon>Pseudomonadota</taxon>
        <taxon>Alphaproteobacteria</taxon>
        <taxon>Hyphomicrobiales</taxon>
        <taxon>Methylopilaceae</taxon>
        <taxon>Hansschlegelia</taxon>
    </lineage>
</organism>
<evidence type="ECO:0000256" key="1">
    <source>
        <dbReference type="ARBA" id="ARBA00022448"/>
    </source>
</evidence>